<dbReference type="Proteomes" id="UP000044602">
    <property type="component" value="Unassembled WGS sequence"/>
</dbReference>
<feature type="transmembrane region" description="Helical" evidence="1">
    <location>
        <begin position="112"/>
        <end position="131"/>
    </location>
</feature>
<accession>A0A0G4M3N9</accession>
<evidence type="ECO:0000256" key="1">
    <source>
        <dbReference type="SAM" id="Phobius"/>
    </source>
</evidence>
<sequence length="179" mass="19849">KWRPQRPQFPADDPLEDQRCLAVVSISTSPRPMLLELTNLDRLAAHFSLDCLLEGQKGNVHRVFQFQSLCVPLLEERLRRRRTLANGSRLPREIAARRVNLVQHGPALQNTAGLATGLLLLAFGSLLLLILRLSSLLHDLGNILNQYPCRGVLVVDALVASVRHFACLVDEDSVIGAHA</sequence>
<proteinExistence type="predicted"/>
<evidence type="ECO:0000313" key="2">
    <source>
        <dbReference type="EMBL" id="CRK28898.1"/>
    </source>
</evidence>
<keyword evidence="1" id="KW-0812">Transmembrane</keyword>
<keyword evidence="1" id="KW-0472">Membrane</keyword>
<protein>
    <submittedName>
        <fullName evidence="2">Uncharacterized protein</fullName>
    </submittedName>
</protein>
<keyword evidence="3" id="KW-1185">Reference proteome</keyword>
<feature type="non-terminal residue" evidence="2">
    <location>
        <position position="1"/>
    </location>
</feature>
<name>A0A0G4M3N9_VERLO</name>
<dbReference type="AlphaFoldDB" id="A0A0G4M3N9"/>
<organism evidence="2 3">
    <name type="scientific">Verticillium longisporum</name>
    <name type="common">Verticillium dahliae var. longisporum</name>
    <dbReference type="NCBI Taxonomy" id="100787"/>
    <lineage>
        <taxon>Eukaryota</taxon>
        <taxon>Fungi</taxon>
        <taxon>Dikarya</taxon>
        <taxon>Ascomycota</taxon>
        <taxon>Pezizomycotina</taxon>
        <taxon>Sordariomycetes</taxon>
        <taxon>Hypocreomycetidae</taxon>
        <taxon>Glomerellales</taxon>
        <taxon>Plectosphaerellaceae</taxon>
        <taxon>Verticillium</taxon>
    </lineage>
</organism>
<evidence type="ECO:0000313" key="3">
    <source>
        <dbReference type="Proteomes" id="UP000044602"/>
    </source>
</evidence>
<reference evidence="2 3" key="1">
    <citation type="submission" date="2015-05" db="EMBL/GenBank/DDBJ databases">
        <authorList>
            <person name="Wang D.B."/>
            <person name="Wang M."/>
        </authorList>
    </citation>
    <scope>NUCLEOTIDE SEQUENCE [LARGE SCALE GENOMIC DNA]</scope>
    <source>
        <strain evidence="2">VL1</strain>
    </source>
</reference>
<keyword evidence="1" id="KW-1133">Transmembrane helix</keyword>
<dbReference type="EMBL" id="CVQH01020907">
    <property type="protein sequence ID" value="CRK28898.1"/>
    <property type="molecule type" value="Genomic_DNA"/>
</dbReference>
<gene>
    <name evidence="2" type="ORF">BN1708_015376</name>
</gene>